<dbReference type="InterPro" id="IPR003953">
    <property type="entry name" value="FAD-dep_OxRdtase_2_FAD-bd"/>
</dbReference>
<accession>A0ABV6K5K0</accession>
<dbReference type="Proteomes" id="UP001589855">
    <property type="component" value="Unassembled WGS sequence"/>
</dbReference>
<dbReference type="PANTHER" id="PTHR43400:SF10">
    <property type="entry name" value="3-OXOSTEROID 1-DEHYDROGENASE"/>
    <property type="match status" value="1"/>
</dbReference>
<keyword evidence="2" id="KW-0285">Flavoprotein</keyword>
<evidence type="ECO:0000259" key="5">
    <source>
        <dbReference type="Pfam" id="PF00890"/>
    </source>
</evidence>
<proteinExistence type="predicted"/>
<dbReference type="PRINTS" id="PR00411">
    <property type="entry name" value="PNDRDTASEI"/>
</dbReference>
<dbReference type="PANTHER" id="PTHR43400">
    <property type="entry name" value="FUMARATE REDUCTASE"/>
    <property type="match status" value="1"/>
</dbReference>
<evidence type="ECO:0000256" key="2">
    <source>
        <dbReference type="ARBA" id="ARBA00022630"/>
    </source>
</evidence>
<dbReference type="InterPro" id="IPR027477">
    <property type="entry name" value="Succ_DH/fumarate_Rdtase_cat_sf"/>
</dbReference>
<keyword evidence="3" id="KW-0274">FAD</keyword>
<dbReference type="SUPFAM" id="SSF56425">
    <property type="entry name" value="Succinate dehydrogenase/fumarate reductase flavoprotein, catalytic domain"/>
    <property type="match status" value="1"/>
</dbReference>
<gene>
    <name evidence="6" type="ORF">ACFFGS_11500</name>
</gene>
<keyword evidence="7" id="KW-1185">Reference proteome</keyword>
<dbReference type="Pfam" id="PF00890">
    <property type="entry name" value="FAD_binding_2"/>
    <property type="match status" value="1"/>
</dbReference>
<name>A0ABV6K5K0_9LACO</name>
<dbReference type="RefSeq" id="WP_137644512.1">
    <property type="nucleotide sequence ID" value="NZ_BAABRM010000005.1"/>
</dbReference>
<evidence type="ECO:0000256" key="1">
    <source>
        <dbReference type="ARBA" id="ARBA00001974"/>
    </source>
</evidence>
<dbReference type="EMBL" id="JBHLUK010000074">
    <property type="protein sequence ID" value="MFC0424749.1"/>
    <property type="molecule type" value="Genomic_DNA"/>
</dbReference>
<evidence type="ECO:0000313" key="7">
    <source>
        <dbReference type="Proteomes" id="UP001589855"/>
    </source>
</evidence>
<comment type="cofactor">
    <cofactor evidence="1">
        <name>FAD</name>
        <dbReference type="ChEBI" id="CHEBI:57692"/>
    </cofactor>
</comment>
<evidence type="ECO:0000256" key="3">
    <source>
        <dbReference type="ARBA" id="ARBA00022827"/>
    </source>
</evidence>
<comment type="caution">
    <text evidence="6">The sequence shown here is derived from an EMBL/GenBank/DDBJ whole genome shotgun (WGS) entry which is preliminary data.</text>
</comment>
<sequence>MFPANKQYDLIIVGAGLSGFAAAVSARENGLTTLVIEKGRSLGGDGNYVEGAMGVDSQLQRAADIRVDKTQLLQDELNYSHYEASAPHLKQFIDHSGETIDWLQGLGIKFSKVGAQGKSWPTIHTFEGGGHAAVQALIDQATTHGTEIVTSLSAQRVLMTDGHVSGLVVKSEATGQQRDLSTSAVLLATGGYVDNPDLIKQRTPFSNRLLSVSDGKSTGDGMQLAWQAGAAHYQMGAIQYGGGAIYDRINPPFVHMASQVAAAATQEAILWVNERGERFINEDVNDNMCHAGGAILTQSRVYSILDQAAVDHLTDVGLYKEVGNSPVSPDKFDQLKDELTDKLAAGAKYLTKADSLDALARQLHLADLPATVAHYNQLVAAGVDSDFGKAAAYLTPVTTGPFYAVELGVGMACALGGLRVDHQNAVLNDHGYPVSGLFAAGNDAAGMLVGDTYAVTLPGSTAGYAVYSGRNAVASLLTKQAVTN</sequence>
<organism evidence="6 7">
    <name type="scientific">Lactiplantibacillus plajomi</name>
    <dbReference type="NCBI Taxonomy" id="1457217"/>
    <lineage>
        <taxon>Bacteria</taxon>
        <taxon>Bacillati</taxon>
        <taxon>Bacillota</taxon>
        <taxon>Bacilli</taxon>
        <taxon>Lactobacillales</taxon>
        <taxon>Lactobacillaceae</taxon>
        <taxon>Lactiplantibacillus</taxon>
    </lineage>
</organism>
<protein>
    <submittedName>
        <fullName evidence="6">FAD-binding protein</fullName>
    </submittedName>
</protein>
<dbReference type="Gene3D" id="3.90.700.10">
    <property type="entry name" value="Succinate dehydrogenase/fumarate reductase flavoprotein, catalytic domain"/>
    <property type="match status" value="1"/>
</dbReference>
<keyword evidence="4" id="KW-0560">Oxidoreductase</keyword>
<dbReference type="InterPro" id="IPR036188">
    <property type="entry name" value="FAD/NAD-bd_sf"/>
</dbReference>
<feature type="domain" description="FAD-dependent oxidoreductase 2 FAD-binding" evidence="5">
    <location>
        <begin position="9"/>
        <end position="447"/>
    </location>
</feature>
<dbReference type="Gene3D" id="3.50.50.60">
    <property type="entry name" value="FAD/NAD(P)-binding domain"/>
    <property type="match status" value="1"/>
</dbReference>
<evidence type="ECO:0000313" key="6">
    <source>
        <dbReference type="EMBL" id="MFC0424749.1"/>
    </source>
</evidence>
<dbReference type="SUPFAM" id="SSF51905">
    <property type="entry name" value="FAD/NAD(P)-binding domain"/>
    <property type="match status" value="1"/>
</dbReference>
<reference evidence="6 7" key="1">
    <citation type="submission" date="2024-09" db="EMBL/GenBank/DDBJ databases">
        <authorList>
            <person name="Sun Q."/>
            <person name="Mori K."/>
        </authorList>
    </citation>
    <scope>NUCLEOTIDE SEQUENCE [LARGE SCALE GENOMIC DNA]</scope>
    <source>
        <strain evidence="6 7">TBRC 4575</strain>
    </source>
</reference>
<evidence type="ECO:0000256" key="4">
    <source>
        <dbReference type="ARBA" id="ARBA00023002"/>
    </source>
</evidence>
<dbReference type="InterPro" id="IPR050315">
    <property type="entry name" value="FAD-oxidoreductase_2"/>
</dbReference>